<accession>A0ACC3T6Z8</accession>
<reference evidence="2" key="1">
    <citation type="journal article" date="2024" name="Front. Bioeng. Biotechnol.">
        <title>Genome-scale model development and genomic sequencing of the oleaginous clade Lipomyces.</title>
        <authorList>
            <person name="Czajka J.J."/>
            <person name="Han Y."/>
            <person name="Kim J."/>
            <person name="Mondo S.J."/>
            <person name="Hofstad B.A."/>
            <person name="Robles A."/>
            <person name="Haridas S."/>
            <person name="Riley R."/>
            <person name="LaButti K."/>
            <person name="Pangilinan J."/>
            <person name="Andreopoulos W."/>
            <person name="Lipzen A."/>
            <person name="Yan J."/>
            <person name="Wang M."/>
            <person name="Ng V."/>
            <person name="Grigoriev I.V."/>
            <person name="Spatafora J.W."/>
            <person name="Magnuson J.K."/>
            <person name="Baker S.E."/>
            <person name="Pomraning K.R."/>
        </authorList>
    </citation>
    <scope>NUCLEOTIDE SEQUENCE [LARGE SCALE GENOMIC DNA]</scope>
    <source>
        <strain evidence="2">CBS 7786</strain>
    </source>
</reference>
<evidence type="ECO:0000313" key="1">
    <source>
        <dbReference type="EMBL" id="KAK9239219.1"/>
    </source>
</evidence>
<gene>
    <name evidence="1" type="ORF">V1525DRAFT_398869</name>
</gene>
<proteinExistence type="predicted"/>
<comment type="caution">
    <text evidence="1">The sequence shown here is derived from an EMBL/GenBank/DDBJ whole genome shotgun (WGS) entry which is preliminary data.</text>
</comment>
<protein>
    <submittedName>
        <fullName evidence="1">Folate-sensitive fragile site protein Fra10Ac1-domain-containing protein</fullName>
    </submittedName>
</protein>
<dbReference type="Proteomes" id="UP001433508">
    <property type="component" value="Unassembled WGS sequence"/>
</dbReference>
<dbReference type="EMBL" id="MU971348">
    <property type="protein sequence ID" value="KAK9239219.1"/>
    <property type="molecule type" value="Genomic_DNA"/>
</dbReference>
<evidence type="ECO:0000313" key="2">
    <source>
        <dbReference type="Proteomes" id="UP001433508"/>
    </source>
</evidence>
<organism evidence="1 2">
    <name type="scientific">Lipomyces kononenkoae</name>
    <name type="common">Yeast</name>
    <dbReference type="NCBI Taxonomy" id="34357"/>
    <lineage>
        <taxon>Eukaryota</taxon>
        <taxon>Fungi</taxon>
        <taxon>Dikarya</taxon>
        <taxon>Ascomycota</taxon>
        <taxon>Saccharomycotina</taxon>
        <taxon>Lipomycetes</taxon>
        <taxon>Lipomycetales</taxon>
        <taxon>Lipomycetaceae</taxon>
        <taxon>Lipomyces</taxon>
    </lineage>
</organism>
<keyword evidence="2" id="KW-1185">Reference proteome</keyword>
<name>A0ACC3T6Z8_LIPKO</name>
<sequence length="264" mass="31217">MTDKRDLGSARQDLSIRNWSSSPHRSPPVTERDLLHKHHRLLRHEDKDDVDRQGSVAADDESKDYVESAGHRSNDRLDRADEYGKQIAKEYYNRLVKDFPLLDLSRYKEGMVALRWRTMAEFSKNKGGPKGICAEIFCDVRDNDYTPNSGNDYDYDSNQSGDFLEKRQVLFKYLEDSEDGTRKEHKAIMVTCWLCPDHGRRLDNSHEYEKERLEAGSRRSRGSQATRLDRHVRRHRHHRHHHRHERHPDSHTDSDHRERSHRSS</sequence>